<dbReference type="GeneID" id="95400772"/>
<accession>A0ABM6XQ02</accession>
<gene>
    <name evidence="1" type="ORF">DTO10_21385</name>
</gene>
<protein>
    <recommendedName>
        <fullName evidence="3">DUF937 domain-containing protein</fullName>
    </recommendedName>
</protein>
<sequence>MTTVLKKIDMAVGKGGKPLEEFAEASGVSAEDFKKAWESDPVKALEMFIQGLSESGKEGENLTSILGDLGIKGIRESDTILRLAGNAGLLGEAVGLSSEAWRKIQHYPMRQNKDMQQWHLKWEP</sequence>
<evidence type="ECO:0008006" key="3">
    <source>
        <dbReference type="Google" id="ProtNLM"/>
    </source>
</evidence>
<name>A0ABM6XQ02_9BACI</name>
<dbReference type="RefSeq" id="WP_116821819.1">
    <property type="nucleotide sequence ID" value="NZ_CP030926.1"/>
</dbReference>
<dbReference type="EMBL" id="CP030926">
    <property type="protein sequence ID" value="AXN40679.1"/>
    <property type="molecule type" value="Genomic_DNA"/>
</dbReference>
<evidence type="ECO:0000313" key="1">
    <source>
        <dbReference type="EMBL" id="AXN40679.1"/>
    </source>
</evidence>
<dbReference type="Proteomes" id="UP000260457">
    <property type="component" value="Chromosome"/>
</dbReference>
<proteinExistence type="predicted"/>
<organism evidence="1 2">
    <name type="scientific">Peribacillus butanolivorans</name>
    <dbReference type="NCBI Taxonomy" id="421767"/>
    <lineage>
        <taxon>Bacteria</taxon>
        <taxon>Bacillati</taxon>
        <taxon>Bacillota</taxon>
        <taxon>Bacilli</taxon>
        <taxon>Bacillales</taxon>
        <taxon>Bacillaceae</taxon>
        <taxon>Peribacillus</taxon>
    </lineage>
</organism>
<reference evidence="1 2" key="1">
    <citation type="submission" date="2018-07" db="EMBL/GenBank/DDBJ databases">
        <title>The molecular basis for the intramolecular migration of carboxyl group in the catabolism of para-hydroxybenzoate via gentisate.</title>
        <authorList>
            <person name="Zhao H."/>
            <person name="Xu Y."/>
            <person name="Lin S."/>
            <person name="Spain J.C."/>
            <person name="Zhou N.-Y."/>
        </authorList>
    </citation>
    <scope>NUCLEOTIDE SEQUENCE [LARGE SCALE GENOMIC DNA]</scope>
    <source>
        <strain evidence="1 2">PHB-7a</strain>
    </source>
</reference>
<keyword evidence="2" id="KW-1185">Reference proteome</keyword>
<evidence type="ECO:0000313" key="2">
    <source>
        <dbReference type="Proteomes" id="UP000260457"/>
    </source>
</evidence>